<dbReference type="SUPFAM" id="SSF53738">
    <property type="entry name" value="Phosphoglucomutase, first 3 domains"/>
    <property type="match status" value="3"/>
</dbReference>
<dbReference type="GO" id="GO:0006166">
    <property type="term" value="P:purine ribonucleoside salvage"/>
    <property type="evidence" value="ECO:0007669"/>
    <property type="project" value="TreeGrafter"/>
</dbReference>
<dbReference type="Pfam" id="PF02880">
    <property type="entry name" value="PGM_PMM_III"/>
    <property type="match status" value="1"/>
</dbReference>
<accession>A0A430HWJ7</accession>
<evidence type="ECO:0000256" key="3">
    <source>
        <dbReference type="ARBA" id="ARBA00022553"/>
    </source>
</evidence>
<keyword evidence="3" id="KW-0597">Phosphoprotein</keyword>
<keyword evidence="6" id="KW-0413">Isomerase</keyword>
<dbReference type="SUPFAM" id="SSF55957">
    <property type="entry name" value="Phosphoglucomutase, C-terminal domain"/>
    <property type="match status" value="1"/>
</dbReference>
<dbReference type="Pfam" id="PF00408">
    <property type="entry name" value="PGM_PMM_IV"/>
    <property type="match status" value="1"/>
</dbReference>
<feature type="domain" description="Alpha-D-phosphohexomutase C-terminal" evidence="8">
    <location>
        <begin position="467"/>
        <end position="495"/>
    </location>
</feature>
<dbReference type="InterPro" id="IPR005844">
    <property type="entry name" value="A-D-PHexomutase_a/b/a-I"/>
</dbReference>
<dbReference type="InterPro" id="IPR016055">
    <property type="entry name" value="A-D-PHexomutase_a/b/a-I/II/III"/>
</dbReference>
<dbReference type="EMBL" id="RXHJ01000013">
    <property type="protein sequence ID" value="RSZ62065.1"/>
    <property type="molecule type" value="Genomic_DNA"/>
</dbReference>
<dbReference type="PANTHER" id="PTHR45745">
    <property type="entry name" value="PHOSPHOMANNOMUTASE 45A"/>
    <property type="match status" value="1"/>
</dbReference>
<evidence type="ECO:0000256" key="6">
    <source>
        <dbReference type="ARBA" id="ARBA00023235"/>
    </source>
</evidence>
<feature type="domain" description="Alpha-D-phosphohexomutase alpha/beta/alpha" evidence="9">
    <location>
        <begin position="39"/>
        <end position="169"/>
    </location>
</feature>
<evidence type="ECO:0000256" key="7">
    <source>
        <dbReference type="RuleBase" id="RU004326"/>
    </source>
</evidence>
<dbReference type="InterPro" id="IPR036900">
    <property type="entry name" value="A-D-PHexomutase_C_sf"/>
</dbReference>
<dbReference type="Gene3D" id="3.30.310.50">
    <property type="entry name" value="Alpha-D-phosphohexomutase, C-terminal domain"/>
    <property type="match status" value="1"/>
</dbReference>
<dbReference type="Gene3D" id="3.40.120.10">
    <property type="entry name" value="Alpha-D-Glucose-1,6-Bisphosphate, subunit A, domain 3"/>
    <property type="match status" value="3"/>
</dbReference>
<evidence type="ECO:0000256" key="2">
    <source>
        <dbReference type="ARBA" id="ARBA00010231"/>
    </source>
</evidence>
<protein>
    <submittedName>
        <fullName evidence="12">Phospho-sugar mutase</fullName>
    </submittedName>
</protein>
<feature type="domain" description="Alpha-D-phosphohexomutase alpha/beta/alpha" evidence="11">
    <location>
        <begin position="301"/>
        <end position="402"/>
    </location>
</feature>
<gene>
    <name evidence="12" type="ORF">EAH68_10135</name>
</gene>
<proteinExistence type="inferred from homology"/>
<evidence type="ECO:0000256" key="5">
    <source>
        <dbReference type="ARBA" id="ARBA00022842"/>
    </source>
</evidence>
<organism evidence="12 13">
    <name type="scientific">Corynebacterium hylobatis</name>
    <dbReference type="NCBI Taxonomy" id="1859290"/>
    <lineage>
        <taxon>Bacteria</taxon>
        <taxon>Bacillati</taxon>
        <taxon>Actinomycetota</taxon>
        <taxon>Actinomycetes</taxon>
        <taxon>Mycobacteriales</taxon>
        <taxon>Corynebacteriaceae</taxon>
        <taxon>Corynebacterium</taxon>
    </lineage>
</organism>
<evidence type="ECO:0000259" key="11">
    <source>
        <dbReference type="Pfam" id="PF02880"/>
    </source>
</evidence>
<feature type="domain" description="Alpha-D-phosphohexomutase alpha/beta/alpha" evidence="10">
    <location>
        <begin position="191"/>
        <end position="292"/>
    </location>
</feature>
<dbReference type="GO" id="GO:0005975">
    <property type="term" value="P:carbohydrate metabolic process"/>
    <property type="evidence" value="ECO:0007669"/>
    <property type="project" value="InterPro"/>
</dbReference>
<evidence type="ECO:0000256" key="1">
    <source>
        <dbReference type="ARBA" id="ARBA00001946"/>
    </source>
</evidence>
<dbReference type="PRINTS" id="PR00509">
    <property type="entry name" value="PGMPMM"/>
</dbReference>
<dbReference type="InterPro" id="IPR005843">
    <property type="entry name" value="A-D-PHexomutase_C"/>
</dbReference>
<keyword evidence="13" id="KW-1185">Reference proteome</keyword>
<dbReference type="InterPro" id="IPR005845">
    <property type="entry name" value="A-D-PHexomutase_a/b/a-II"/>
</dbReference>
<dbReference type="GO" id="GO:0008973">
    <property type="term" value="F:phosphopentomutase activity"/>
    <property type="evidence" value="ECO:0007669"/>
    <property type="project" value="TreeGrafter"/>
</dbReference>
<dbReference type="PANTHER" id="PTHR45745:SF1">
    <property type="entry name" value="PHOSPHOGLUCOMUTASE 2B-RELATED"/>
    <property type="match status" value="1"/>
</dbReference>
<evidence type="ECO:0000259" key="9">
    <source>
        <dbReference type="Pfam" id="PF02878"/>
    </source>
</evidence>
<dbReference type="InterPro" id="IPR005841">
    <property type="entry name" value="Alpha-D-phosphohexomutase_SF"/>
</dbReference>
<dbReference type="OrthoDB" id="9806956at2"/>
<comment type="cofactor">
    <cofactor evidence="1">
        <name>Mg(2+)</name>
        <dbReference type="ChEBI" id="CHEBI:18420"/>
    </cofactor>
</comment>
<evidence type="ECO:0000313" key="13">
    <source>
        <dbReference type="Proteomes" id="UP000274907"/>
    </source>
</evidence>
<reference evidence="12 13" key="1">
    <citation type="submission" date="2018-12" db="EMBL/GenBank/DDBJ databases">
        <title>YIM 101343 draft genome.</title>
        <authorList>
            <person name="Chen X."/>
        </authorList>
    </citation>
    <scope>NUCLEOTIDE SEQUENCE [LARGE SCALE GENOMIC DNA]</scope>
    <source>
        <strain evidence="12 13">YIM 101343</strain>
    </source>
</reference>
<keyword evidence="5 7" id="KW-0460">Magnesium</keyword>
<evidence type="ECO:0000259" key="10">
    <source>
        <dbReference type="Pfam" id="PF02879"/>
    </source>
</evidence>
<dbReference type="AlphaFoldDB" id="A0A430HWJ7"/>
<dbReference type="InterPro" id="IPR005846">
    <property type="entry name" value="A-D-PHexomutase_a/b/a-III"/>
</dbReference>
<evidence type="ECO:0000259" key="8">
    <source>
        <dbReference type="Pfam" id="PF00408"/>
    </source>
</evidence>
<dbReference type="Pfam" id="PF02878">
    <property type="entry name" value="PGM_PMM_I"/>
    <property type="match status" value="1"/>
</dbReference>
<keyword evidence="4 7" id="KW-0479">Metal-binding</keyword>
<dbReference type="RefSeq" id="WP_126121218.1">
    <property type="nucleotide sequence ID" value="NZ_RXHJ01000013.1"/>
</dbReference>
<dbReference type="Pfam" id="PF02879">
    <property type="entry name" value="PGM_PMM_II"/>
    <property type="match status" value="1"/>
</dbReference>
<name>A0A430HWJ7_9CORY</name>
<comment type="similarity">
    <text evidence="2 7">Belongs to the phosphohexose mutase family.</text>
</comment>
<evidence type="ECO:0000313" key="12">
    <source>
        <dbReference type="EMBL" id="RSZ62065.1"/>
    </source>
</evidence>
<dbReference type="Proteomes" id="UP000274907">
    <property type="component" value="Unassembled WGS sequence"/>
</dbReference>
<dbReference type="PROSITE" id="PS00710">
    <property type="entry name" value="PGM_PMM"/>
    <property type="match status" value="1"/>
</dbReference>
<dbReference type="InterPro" id="IPR016066">
    <property type="entry name" value="A-D-PHexomutase_CS"/>
</dbReference>
<evidence type="ECO:0000256" key="4">
    <source>
        <dbReference type="ARBA" id="ARBA00022723"/>
    </source>
</evidence>
<dbReference type="GO" id="GO:0000287">
    <property type="term" value="F:magnesium ion binding"/>
    <property type="evidence" value="ECO:0007669"/>
    <property type="project" value="InterPro"/>
</dbReference>
<comment type="caution">
    <text evidence="12">The sequence shown here is derived from an EMBL/GenBank/DDBJ whole genome shotgun (WGS) entry which is preliminary data.</text>
</comment>
<dbReference type="CDD" id="cd05799">
    <property type="entry name" value="PGM2"/>
    <property type="match status" value="1"/>
</dbReference>
<sequence length="524" mass="55364">MDPAQWAAHDPDPATRAEVLGWLAEDSLQLVDRFAGPLLFGTAGIRGPVGAGESAMNIATVTRTTAGLAAWLGPGTRVVLGCDARHGSADFRQVTAEVLSAAGIRVLLLPAQLPTPLTAFALRHLGADAAVMITASHNPADDNGYKVYDRSGSQIIPPADVEIATAIEAVGWADEVPRSRENIEQIDVLEEYLARAAALVDTPAHDLPIVVTALHGVGGGMLVEALARAGFHDVHPVVEQHRPDPDFPTVRFPNPEEPGALDLAYATADRLGARLVLAVDPDADRCSVAVPEGEGWRRLSGDEVGALLGWEIASRTERGVLASSIVSSRLLGRIAAHHGLTHETTLTGFKWIARVPGLVYGYEEALGYCTDPHAVADKDGITACLRVAELASRVDLEDLLTEIAGHFGWYLTAPLTLRTTQAPALLARLVATPPTVIGAAPVTRVIDLSAGHEGLPPTSGLLLLTEADDRIIIRPSGTEPKLKCYLEVISDSRAAGRERLEVLRGELAELLRPRPGAAPAPSSG</sequence>